<accession>A0A9P7UPK3</accession>
<dbReference type="RefSeq" id="XP_043005575.1">
    <property type="nucleotide sequence ID" value="XM_043155793.1"/>
</dbReference>
<comment type="caution">
    <text evidence="1">The sequence shown here is derived from an EMBL/GenBank/DDBJ whole genome shotgun (WGS) entry which is preliminary data.</text>
</comment>
<name>A0A9P7UPK3_9AGAR</name>
<sequence>MVGNSILNVLDHYERRKELANDCRYNRYDHAESNWEHPGATWRPVTGEALKLEALDRWNKLTGEIFDKTRVVLRLRPQASVMVSNALRHQLARNARSTEHYSISNF</sequence>
<keyword evidence="2" id="KW-1185">Reference proteome</keyword>
<evidence type="ECO:0000313" key="2">
    <source>
        <dbReference type="Proteomes" id="UP001049176"/>
    </source>
</evidence>
<evidence type="ECO:0000313" key="1">
    <source>
        <dbReference type="EMBL" id="KAG7089105.1"/>
    </source>
</evidence>
<protein>
    <submittedName>
        <fullName evidence="1">Uncharacterized protein</fullName>
    </submittedName>
</protein>
<organism evidence="1 2">
    <name type="scientific">Marasmius oreades</name>
    <name type="common">fairy-ring Marasmius</name>
    <dbReference type="NCBI Taxonomy" id="181124"/>
    <lineage>
        <taxon>Eukaryota</taxon>
        <taxon>Fungi</taxon>
        <taxon>Dikarya</taxon>
        <taxon>Basidiomycota</taxon>
        <taxon>Agaricomycotina</taxon>
        <taxon>Agaricomycetes</taxon>
        <taxon>Agaricomycetidae</taxon>
        <taxon>Agaricales</taxon>
        <taxon>Marasmiineae</taxon>
        <taxon>Marasmiaceae</taxon>
        <taxon>Marasmius</taxon>
    </lineage>
</organism>
<proteinExistence type="predicted"/>
<gene>
    <name evidence="1" type="ORF">E1B28_010814</name>
</gene>
<dbReference type="EMBL" id="CM032187">
    <property type="protein sequence ID" value="KAG7089105.1"/>
    <property type="molecule type" value="Genomic_DNA"/>
</dbReference>
<reference evidence="1" key="1">
    <citation type="journal article" date="2021" name="Genome Biol. Evol.">
        <title>The assembled and annotated genome of the fairy-ring fungus Marasmius oreades.</title>
        <authorList>
            <person name="Hiltunen M."/>
            <person name="Ament-Velasquez S.L."/>
            <person name="Johannesson H."/>
        </authorList>
    </citation>
    <scope>NUCLEOTIDE SEQUENCE</scope>
    <source>
        <strain evidence="1">03SP1</strain>
    </source>
</reference>
<dbReference type="GeneID" id="66079889"/>
<dbReference type="Proteomes" id="UP001049176">
    <property type="component" value="Chromosome 7"/>
</dbReference>
<dbReference type="KEGG" id="more:E1B28_010814"/>
<dbReference type="AlphaFoldDB" id="A0A9P7UPK3"/>